<dbReference type="RefSeq" id="WP_186987655.1">
    <property type="nucleotide sequence ID" value="NZ_CP052909.1"/>
</dbReference>
<dbReference type="PROSITE" id="PS51257">
    <property type="entry name" value="PROKAR_LIPOPROTEIN"/>
    <property type="match status" value="1"/>
</dbReference>
<gene>
    <name evidence="1" type="ORF">ALE3EI_1469</name>
</gene>
<protein>
    <recommendedName>
        <fullName evidence="3">SusD/RagB family nutrient-binding outer membrane lipoprotein</fullName>
    </recommendedName>
</protein>
<evidence type="ECO:0000313" key="2">
    <source>
        <dbReference type="Proteomes" id="UP000515514"/>
    </source>
</evidence>
<dbReference type="Gene3D" id="1.25.40.390">
    <property type="match status" value="1"/>
</dbReference>
<dbReference type="InterPro" id="IPR041662">
    <property type="entry name" value="SusD-like_2"/>
</dbReference>
<dbReference type="InterPro" id="IPR011990">
    <property type="entry name" value="TPR-like_helical_dom_sf"/>
</dbReference>
<reference evidence="1 2" key="1">
    <citation type="submission" date="2020-04" db="EMBL/GenBank/DDBJ databases">
        <title>Genome sequence of Altibacter aquimarinus strain ALE3EI.</title>
        <authorList>
            <person name="Oh H.-M."/>
            <person name="Jang D."/>
        </authorList>
    </citation>
    <scope>NUCLEOTIDE SEQUENCE [LARGE SCALE GENOMIC DNA]</scope>
    <source>
        <strain evidence="1 2">ALE3EI</strain>
    </source>
</reference>
<accession>A0A7G8PUL3</accession>
<dbReference type="AlphaFoldDB" id="A0A7G8PUL3"/>
<dbReference type="Proteomes" id="UP000515514">
    <property type="component" value="Chromosome"/>
</dbReference>
<name>A0A7G8PUL3_9FLAO</name>
<dbReference type="EMBL" id="CP052909">
    <property type="protein sequence ID" value="QNJ98029.1"/>
    <property type="molecule type" value="Genomic_DNA"/>
</dbReference>
<dbReference type="KEGG" id="alti:ALE3EI_1469"/>
<organism evidence="1 2">
    <name type="scientific">Constantimarinum furrinae</name>
    <dbReference type="NCBI Taxonomy" id="2562285"/>
    <lineage>
        <taxon>Bacteria</taxon>
        <taxon>Pseudomonadati</taxon>
        <taxon>Bacteroidota</taxon>
        <taxon>Flavobacteriia</taxon>
        <taxon>Flavobacteriales</taxon>
        <taxon>Flavobacteriaceae</taxon>
        <taxon>Altibacter/Constantimarinum group</taxon>
        <taxon>Constantimarinum</taxon>
    </lineage>
</organism>
<dbReference type="Pfam" id="PF12771">
    <property type="entry name" value="SusD-like_2"/>
    <property type="match status" value="2"/>
</dbReference>
<evidence type="ECO:0008006" key="3">
    <source>
        <dbReference type="Google" id="ProtNLM"/>
    </source>
</evidence>
<keyword evidence="2" id="KW-1185">Reference proteome</keyword>
<dbReference type="SUPFAM" id="SSF48452">
    <property type="entry name" value="TPR-like"/>
    <property type="match status" value="1"/>
</dbReference>
<proteinExistence type="predicted"/>
<sequence>MKNILKITLLSAFIAVFTSCETSELELLVSPNNITVESADPNFILNDIQLTFNGIVGGYSAPSRQITRQVNQFSTYNGTVTETTLQGEWAQSYQMFANIDLLLGVNENTLDAGGIPYHVGMAQIIEAYAYMLLVDYVGDVPFSQANKPSEFPNPMVDDGATIYNAQLDLLDEAIANLNLGIQTNARLPEDIFYGSFDAANWIALANSLKIRGYLNMRLVNASAAAAGINSAQSGNIIDQNSEDFQFMYTASGTELPDSRHPFFTGSYLAAGAGQRMSNNFLDLLNAGDDQPPFIETGEIDPRTRYYIYRQDSAPPSGSNLPCASNLSNYDYCYVGNLYWGRDHADDEGLPNDGFKRSVYGIYPGGGAFDSDLFEQARATTDNLGGAGIRPFYLASFTKFSLAEAALTLGTNGNAATLLEEGIRLSMNKVRDFADGLDSGPFEMTNGDINDYVSRVLAEYAAANNDGKLAIIAREYYLAAWGNGTEPYNLYRRTGYPNLQAPIIPAGPFPRAFRYPDTELDGNPNIQQQPATTRVFWDTNPAGFID</sequence>
<evidence type="ECO:0000313" key="1">
    <source>
        <dbReference type="EMBL" id="QNJ98029.1"/>
    </source>
</evidence>